<proteinExistence type="predicted"/>
<reference evidence="1 2" key="1">
    <citation type="submission" date="2020-08" db="EMBL/GenBank/DDBJ databases">
        <title>Sequencing the genomes of 1000 actinobacteria strains.</title>
        <authorList>
            <person name="Klenk H.-P."/>
        </authorList>
    </citation>
    <scope>NUCLEOTIDE SEQUENCE [LARGE SCALE GENOMIC DNA]</scope>
    <source>
        <strain evidence="1 2">DSM 44230</strain>
    </source>
</reference>
<keyword evidence="2" id="KW-1185">Reference proteome</keyword>
<organism evidence="1 2">
    <name type="scientific">Crossiella cryophila</name>
    <dbReference type="NCBI Taxonomy" id="43355"/>
    <lineage>
        <taxon>Bacteria</taxon>
        <taxon>Bacillati</taxon>
        <taxon>Actinomycetota</taxon>
        <taxon>Actinomycetes</taxon>
        <taxon>Pseudonocardiales</taxon>
        <taxon>Pseudonocardiaceae</taxon>
        <taxon>Crossiella</taxon>
    </lineage>
</organism>
<dbReference type="EMBL" id="JACHMH010000001">
    <property type="protein sequence ID" value="MBB4682442.1"/>
    <property type="molecule type" value="Genomic_DNA"/>
</dbReference>
<dbReference type="AlphaFoldDB" id="A0A7W7CK50"/>
<accession>A0A7W7CK50</accession>
<gene>
    <name evidence="1" type="ORF">HNR67_008560</name>
</gene>
<dbReference type="Proteomes" id="UP000533598">
    <property type="component" value="Unassembled WGS sequence"/>
</dbReference>
<sequence>MEDWDEIHGFGSPGEYARFLLWIAEAVAEGALREIPVGSRYSEYCEERWYRAVSGQAWRVVGPDFPFTGAFLKVE</sequence>
<name>A0A7W7CK50_9PSEU</name>
<comment type="caution">
    <text evidence="1">The sequence shown here is derived from an EMBL/GenBank/DDBJ whole genome shotgun (WGS) entry which is preliminary data.</text>
</comment>
<evidence type="ECO:0000313" key="1">
    <source>
        <dbReference type="EMBL" id="MBB4682442.1"/>
    </source>
</evidence>
<evidence type="ECO:0000313" key="2">
    <source>
        <dbReference type="Proteomes" id="UP000533598"/>
    </source>
</evidence>
<dbReference type="RefSeq" id="WP_185009754.1">
    <property type="nucleotide sequence ID" value="NZ_BAAAUI010000007.1"/>
</dbReference>
<protein>
    <submittedName>
        <fullName evidence="1">Uncharacterized protein</fullName>
    </submittedName>
</protein>